<name>A0ABS3W572_9BACL</name>
<accession>A0ABS3W572</accession>
<sequence>MNKHGLTVSLLGLGTGIYAVTITMHAPFYIKLTGAEAGSFFFLYGIILFLRGIRDASA</sequence>
<keyword evidence="1" id="KW-0812">Transmembrane</keyword>
<dbReference type="Proteomes" id="UP000670947">
    <property type="component" value="Unassembled WGS sequence"/>
</dbReference>
<evidence type="ECO:0000313" key="2">
    <source>
        <dbReference type="EMBL" id="MBO7743460.1"/>
    </source>
</evidence>
<proteinExistence type="predicted"/>
<keyword evidence="1" id="KW-1133">Transmembrane helix</keyword>
<dbReference type="EMBL" id="JAGGDJ010000002">
    <property type="protein sequence ID" value="MBO7743460.1"/>
    <property type="molecule type" value="Genomic_DNA"/>
</dbReference>
<evidence type="ECO:0000313" key="3">
    <source>
        <dbReference type="Proteomes" id="UP000670947"/>
    </source>
</evidence>
<evidence type="ECO:0000256" key="1">
    <source>
        <dbReference type="SAM" id="Phobius"/>
    </source>
</evidence>
<organism evidence="2 3">
    <name type="scientific">Paenibacillus artemisiicola</name>
    <dbReference type="NCBI Taxonomy" id="1172618"/>
    <lineage>
        <taxon>Bacteria</taxon>
        <taxon>Bacillati</taxon>
        <taxon>Bacillota</taxon>
        <taxon>Bacilli</taxon>
        <taxon>Bacillales</taxon>
        <taxon>Paenibacillaceae</taxon>
        <taxon>Paenibacillus</taxon>
    </lineage>
</organism>
<dbReference type="RefSeq" id="WP_208846487.1">
    <property type="nucleotide sequence ID" value="NZ_JAGGDJ010000002.1"/>
</dbReference>
<reference evidence="2 3" key="1">
    <citation type="submission" date="2021-03" db="EMBL/GenBank/DDBJ databases">
        <title>Paenibacillus artemisicola MWE-103 whole genome sequence.</title>
        <authorList>
            <person name="Ham Y.J."/>
        </authorList>
    </citation>
    <scope>NUCLEOTIDE SEQUENCE [LARGE SCALE GENOMIC DNA]</scope>
    <source>
        <strain evidence="2 3">MWE-103</strain>
    </source>
</reference>
<keyword evidence="1" id="KW-0472">Membrane</keyword>
<comment type="caution">
    <text evidence="2">The sequence shown here is derived from an EMBL/GenBank/DDBJ whole genome shotgun (WGS) entry which is preliminary data.</text>
</comment>
<feature type="transmembrane region" description="Helical" evidence="1">
    <location>
        <begin position="29"/>
        <end position="50"/>
    </location>
</feature>
<protein>
    <submittedName>
        <fullName evidence="2">Uncharacterized protein</fullName>
    </submittedName>
</protein>
<gene>
    <name evidence="2" type="ORF">I8J29_04595</name>
</gene>
<keyword evidence="3" id="KW-1185">Reference proteome</keyword>